<organism evidence="3 4">
    <name type="scientific">Pseudogulbenkiania ferrooxidans 2002</name>
    <dbReference type="NCBI Taxonomy" id="279714"/>
    <lineage>
        <taxon>Bacteria</taxon>
        <taxon>Pseudomonadati</taxon>
        <taxon>Pseudomonadota</taxon>
        <taxon>Betaproteobacteria</taxon>
        <taxon>Neisseriales</taxon>
        <taxon>Chromobacteriaceae</taxon>
        <taxon>Pseudogulbenkiania</taxon>
    </lineage>
</organism>
<feature type="transmembrane region" description="Helical" evidence="1">
    <location>
        <begin position="109"/>
        <end position="128"/>
    </location>
</feature>
<keyword evidence="4" id="KW-1185">Reference proteome</keyword>
<proteinExistence type="predicted"/>
<dbReference type="RefSeq" id="WP_008952398.1">
    <property type="nucleotide sequence ID" value="NZ_ACIS01000001.1"/>
</dbReference>
<dbReference type="Proteomes" id="UP000003165">
    <property type="component" value="Unassembled WGS sequence"/>
</dbReference>
<evidence type="ECO:0000256" key="1">
    <source>
        <dbReference type="SAM" id="Phobius"/>
    </source>
</evidence>
<feature type="transmembrane region" description="Helical" evidence="1">
    <location>
        <begin position="37"/>
        <end position="55"/>
    </location>
</feature>
<evidence type="ECO:0000313" key="4">
    <source>
        <dbReference type="Proteomes" id="UP000003165"/>
    </source>
</evidence>
<feature type="domain" description="DUF1468" evidence="2">
    <location>
        <begin position="5"/>
        <end position="137"/>
    </location>
</feature>
<dbReference type="InterPro" id="IPR009936">
    <property type="entry name" value="DUF1468"/>
</dbReference>
<accession>B9YZ43</accession>
<reference evidence="3 4" key="1">
    <citation type="submission" date="2009-02" db="EMBL/GenBank/DDBJ databases">
        <title>Sequencing of the draft genome and assembly of Lutiella nitroferrum 2002.</title>
        <authorList>
            <consortium name="US DOE Joint Genome Institute (JGI-PGF)"/>
            <person name="Lucas S."/>
            <person name="Copeland A."/>
            <person name="Lapidus A."/>
            <person name="Glavina del Rio T."/>
            <person name="Tice H."/>
            <person name="Bruce D."/>
            <person name="Goodwin L."/>
            <person name="Pitluck S."/>
            <person name="Larimer F."/>
            <person name="Land M.L."/>
            <person name="Hauser L."/>
            <person name="Coates J.D."/>
        </authorList>
    </citation>
    <scope>NUCLEOTIDE SEQUENCE [LARGE SCALE GENOMIC DNA]</scope>
    <source>
        <strain evidence="3 4">2002</strain>
    </source>
</reference>
<protein>
    <submittedName>
        <fullName evidence="3">Tricarboxylic transport</fullName>
    </submittedName>
</protein>
<dbReference type="Pfam" id="PF07331">
    <property type="entry name" value="TctB"/>
    <property type="match status" value="1"/>
</dbReference>
<name>B9YZ43_9NEIS</name>
<comment type="caution">
    <text evidence="3">The sequence shown here is derived from an EMBL/GenBank/DDBJ whole genome shotgun (WGS) entry which is preliminary data.</text>
</comment>
<evidence type="ECO:0000313" key="3">
    <source>
        <dbReference type="EMBL" id="EEG10396.1"/>
    </source>
</evidence>
<evidence type="ECO:0000259" key="2">
    <source>
        <dbReference type="Pfam" id="PF07331"/>
    </source>
</evidence>
<keyword evidence="1" id="KW-0472">Membrane</keyword>
<feature type="transmembrane region" description="Helical" evidence="1">
    <location>
        <begin position="76"/>
        <end position="103"/>
    </location>
</feature>
<dbReference type="AlphaFoldDB" id="B9YZ43"/>
<dbReference type="eggNOG" id="ENOG5032SKA">
    <property type="taxonomic scope" value="Bacteria"/>
</dbReference>
<gene>
    <name evidence="3" type="ORF">FuraDRAFT_0378</name>
</gene>
<keyword evidence="1" id="KW-1133">Transmembrane helix</keyword>
<keyword evidence="1" id="KW-0812">Transmembrane</keyword>
<sequence precursor="true">MSDRIFAVLWLLLCAGMAAVGWGISTEFAYEPVGPRAYPLLILALMAVCSAWLLFKPGEAVDWPRGALLKKVAVMIVAVLLYALIFESAGFAVATALLTVAIGRLFDGKWLHCAVGGVVMGVALFYFFDRLLDVPLPGGLLLG</sequence>
<dbReference type="EMBL" id="ACIS01000001">
    <property type="protein sequence ID" value="EEG10396.1"/>
    <property type="molecule type" value="Genomic_DNA"/>
</dbReference>